<keyword evidence="7 8" id="KW-0998">Cell outer membrane</keyword>
<dbReference type="RefSeq" id="WP_019600261.1">
    <property type="nucleotide sequence ID" value="NZ_FNQC01000021.1"/>
</dbReference>
<dbReference type="SUPFAM" id="SSF49464">
    <property type="entry name" value="Carboxypeptidase regulatory domain-like"/>
    <property type="match status" value="1"/>
</dbReference>
<sequence>MINKILGILFIAFWYTGLTVAQEDCVLTIRGKVIHAENNEPIEGAYIWIKEIDRGAISDYNGNFRILNLCTGNYTVSVQYLGHSDYKESIVVTSNSNFTFRLDAEDITLEGVDIHGHQDAVITTSSVSSIRGAELRIARGETLGETLGRIPGVSSYSTGANISKPVIQGLHSNRIMILNNGIRLEGQQWGTEHAPEIDAFIAKEIAVVKGAETVRFGPEAMGGVILISPAPIPTKAGFAGELDLVGASNGRMVNTSVTISGGSKKWQGLGYRVQSSSKMAGNIQSPDYYQDNTGVRELNFSGALGYSNNKLGTELYFSHFQTSLGILSDAHTGNLSDLNGIIENGRPFRDSEFTYQIGNPKQQVDHQLLKLKSHYHLGNGSKLNLQYGFQRNHRREFDRRRGELNERASLDLELFSNTLDISFTHMTRKKWNGSVGLNLIQQANSNVPGTGVVPLIPNYDMKNVGIFVIEKYTSGPLEIEGGLRYDFRQVKSARIQNGELDDREFEFQNFSAFLGGVYALSRSLTFNSNLGSAWRPPNINEQFSQGLHHGLAAIEIGNPDFVSEQSYKWVNTLNFVDNNLRMELTGFANRINNYIYLSPSQEQFVSLRGSFAIFEYLQTDANLWGGDLSVNYTLTPVLELYSKGSIVRAKNIKENNFLPFISSDRLETGIILNMPTKDGVSNTKFTLGNLMVAKQTRVPDFDLAPAPPGYFLWNAAFQTSFKISDKTLNLGFQAKNIFNTSYKDYMNRFRYFTHDIGRNFLLKLNYEF</sequence>
<keyword evidence="13" id="KW-1185">Reference proteome</keyword>
<evidence type="ECO:0000313" key="12">
    <source>
        <dbReference type="EMBL" id="SDZ53338.1"/>
    </source>
</evidence>
<dbReference type="InterPro" id="IPR037066">
    <property type="entry name" value="Plug_dom_sf"/>
</dbReference>
<dbReference type="InterPro" id="IPR036942">
    <property type="entry name" value="Beta-barrel_TonB_sf"/>
</dbReference>
<evidence type="ECO:0000256" key="2">
    <source>
        <dbReference type="ARBA" id="ARBA00022448"/>
    </source>
</evidence>
<evidence type="ECO:0000259" key="11">
    <source>
        <dbReference type="Pfam" id="PF07715"/>
    </source>
</evidence>
<dbReference type="EMBL" id="FNQC01000021">
    <property type="protein sequence ID" value="SDZ53338.1"/>
    <property type="molecule type" value="Genomic_DNA"/>
</dbReference>
<keyword evidence="3 8" id="KW-1134">Transmembrane beta strand</keyword>
<dbReference type="PANTHER" id="PTHR30069:SF40">
    <property type="entry name" value="TONB-DEPENDENT RECEPTOR NMB0964-RELATED"/>
    <property type="match status" value="1"/>
</dbReference>
<evidence type="ECO:0000256" key="7">
    <source>
        <dbReference type="ARBA" id="ARBA00023237"/>
    </source>
</evidence>
<evidence type="ECO:0000256" key="9">
    <source>
        <dbReference type="RuleBase" id="RU003357"/>
    </source>
</evidence>
<comment type="subcellular location">
    <subcellularLocation>
        <location evidence="1 8">Cell outer membrane</location>
        <topology evidence="1 8">Multi-pass membrane protein</topology>
    </subcellularLocation>
</comment>
<dbReference type="Gene3D" id="2.40.170.20">
    <property type="entry name" value="TonB-dependent receptor, beta-barrel domain"/>
    <property type="match status" value="1"/>
</dbReference>
<dbReference type="Pfam" id="PF00593">
    <property type="entry name" value="TonB_dep_Rec_b-barrel"/>
    <property type="match status" value="1"/>
</dbReference>
<dbReference type="Pfam" id="PF13715">
    <property type="entry name" value="CarbopepD_reg_2"/>
    <property type="match status" value="1"/>
</dbReference>
<gene>
    <name evidence="12" type="ORF">SAMN05444412_12124</name>
</gene>
<keyword evidence="5 9" id="KW-0798">TonB box</keyword>
<evidence type="ECO:0000259" key="10">
    <source>
        <dbReference type="Pfam" id="PF00593"/>
    </source>
</evidence>
<comment type="similarity">
    <text evidence="8 9">Belongs to the TonB-dependent receptor family.</text>
</comment>
<evidence type="ECO:0000256" key="1">
    <source>
        <dbReference type="ARBA" id="ARBA00004571"/>
    </source>
</evidence>
<dbReference type="InterPro" id="IPR008969">
    <property type="entry name" value="CarboxyPept-like_regulatory"/>
</dbReference>
<dbReference type="SUPFAM" id="SSF56935">
    <property type="entry name" value="Porins"/>
    <property type="match status" value="1"/>
</dbReference>
<evidence type="ECO:0000256" key="4">
    <source>
        <dbReference type="ARBA" id="ARBA00022692"/>
    </source>
</evidence>
<keyword evidence="6 8" id="KW-0472">Membrane</keyword>
<evidence type="ECO:0000313" key="13">
    <source>
        <dbReference type="Proteomes" id="UP000199663"/>
    </source>
</evidence>
<protein>
    <submittedName>
        <fullName evidence="12">Iron complex outermembrane recepter protein</fullName>
    </submittedName>
</protein>
<evidence type="ECO:0000256" key="8">
    <source>
        <dbReference type="PROSITE-ProRule" id="PRU01360"/>
    </source>
</evidence>
<feature type="domain" description="TonB-dependent receptor plug" evidence="11">
    <location>
        <begin position="123"/>
        <end position="224"/>
    </location>
</feature>
<proteinExistence type="inferred from homology"/>
<keyword evidence="4 8" id="KW-0812">Transmembrane</keyword>
<name>A0A1H3TTP7_9BACT</name>
<accession>A0A1H3TTP7</accession>
<dbReference type="InterPro" id="IPR000531">
    <property type="entry name" value="Beta-barrel_TonB"/>
</dbReference>
<dbReference type="PANTHER" id="PTHR30069">
    <property type="entry name" value="TONB-DEPENDENT OUTER MEMBRANE RECEPTOR"/>
    <property type="match status" value="1"/>
</dbReference>
<evidence type="ECO:0000256" key="5">
    <source>
        <dbReference type="ARBA" id="ARBA00023077"/>
    </source>
</evidence>
<dbReference type="Proteomes" id="UP000199663">
    <property type="component" value="Unassembled WGS sequence"/>
</dbReference>
<comment type="caution">
    <text evidence="12">The sequence shown here is derived from an EMBL/GenBank/DDBJ whole genome shotgun (WGS) entry which is preliminary data.</text>
</comment>
<dbReference type="PROSITE" id="PS52016">
    <property type="entry name" value="TONB_DEPENDENT_REC_3"/>
    <property type="match status" value="1"/>
</dbReference>
<dbReference type="Gene3D" id="2.170.130.10">
    <property type="entry name" value="TonB-dependent receptor, plug domain"/>
    <property type="match status" value="1"/>
</dbReference>
<dbReference type="Gene3D" id="2.60.40.1120">
    <property type="entry name" value="Carboxypeptidase-like, regulatory domain"/>
    <property type="match status" value="1"/>
</dbReference>
<dbReference type="InterPro" id="IPR012910">
    <property type="entry name" value="Plug_dom"/>
</dbReference>
<feature type="domain" description="TonB-dependent receptor-like beta-barrel" evidence="10">
    <location>
        <begin position="327"/>
        <end position="737"/>
    </location>
</feature>
<evidence type="ECO:0000256" key="3">
    <source>
        <dbReference type="ARBA" id="ARBA00022452"/>
    </source>
</evidence>
<organism evidence="12 13">
    <name type="scientific">Rhodonellum ikkaensis</name>
    <dbReference type="NCBI Taxonomy" id="336829"/>
    <lineage>
        <taxon>Bacteria</taxon>
        <taxon>Pseudomonadati</taxon>
        <taxon>Bacteroidota</taxon>
        <taxon>Cytophagia</taxon>
        <taxon>Cytophagales</taxon>
        <taxon>Cytophagaceae</taxon>
        <taxon>Rhodonellum</taxon>
    </lineage>
</organism>
<reference evidence="12 13" key="1">
    <citation type="submission" date="2016-10" db="EMBL/GenBank/DDBJ databases">
        <authorList>
            <person name="Varghese N."/>
            <person name="Submissions S."/>
        </authorList>
    </citation>
    <scope>NUCLEOTIDE SEQUENCE [LARGE SCALE GENOMIC DNA]</scope>
    <source>
        <strain evidence="12 13">DSM 17997</strain>
    </source>
</reference>
<dbReference type="InterPro" id="IPR039426">
    <property type="entry name" value="TonB-dep_rcpt-like"/>
</dbReference>
<keyword evidence="2 8" id="KW-0813">Transport</keyword>
<dbReference type="Pfam" id="PF07715">
    <property type="entry name" value="Plug"/>
    <property type="match status" value="1"/>
</dbReference>
<evidence type="ECO:0000256" key="6">
    <source>
        <dbReference type="ARBA" id="ARBA00023136"/>
    </source>
</evidence>